<accession>A0A0G3XEC6</accession>
<evidence type="ECO:0000313" key="1">
    <source>
        <dbReference type="EMBL" id="AKM08964.1"/>
    </source>
</evidence>
<evidence type="ECO:0000313" key="2">
    <source>
        <dbReference type="Proteomes" id="UP000035287"/>
    </source>
</evidence>
<reference evidence="1 2" key="1">
    <citation type="submission" date="2015-06" db="EMBL/GenBank/DDBJ databases">
        <authorList>
            <person name="Zeng Y."/>
            <person name="Huang Y."/>
        </authorList>
    </citation>
    <scope>NUCLEOTIDE SEQUENCE [LARGE SCALE GENOMIC DNA]</scope>
    <source>
        <strain evidence="1 2">PQ-2</strain>
    </source>
</reference>
<dbReference type="EMBL" id="CP011770">
    <property type="protein sequence ID" value="AKM08964.1"/>
    <property type="molecule type" value="Genomic_DNA"/>
</dbReference>
<gene>
    <name evidence="1" type="ORF">AB433_01615</name>
</gene>
<protein>
    <submittedName>
        <fullName evidence="1">Uncharacterized protein</fullName>
    </submittedName>
</protein>
<dbReference type="AlphaFoldDB" id="A0A0G3XEC6"/>
<sequence>MVVVGGLGLLFAIAARNTRRQINTTFARRKNLEQSEFLALMYNDCAPEAAEFLWETTKFYLAPRLTPHPDDDLFRDLPIDDEDWSIDWPRDFARQYGFSESDLPEWPKEQPVTIRNYGRWLSTGIR</sequence>
<dbReference type="KEGG" id="cna:AB433_01615"/>
<keyword evidence="2" id="KW-1185">Reference proteome</keyword>
<organism evidence="1 2">
    <name type="scientific">Croceicoccus naphthovorans</name>
    <dbReference type="NCBI Taxonomy" id="1348774"/>
    <lineage>
        <taxon>Bacteria</taxon>
        <taxon>Pseudomonadati</taxon>
        <taxon>Pseudomonadota</taxon>
        <taxon>Alphaproteobacteria</taxon>
        <taxon>Sphingomonadales</taxon>
        <taxon>Erythrobacteraceae</taxon>
        <taxon>Croceicoccus</taxon>
    </lineage>
</organism>
<dbReference type="Proteomes" id="UP000035287">
    <property type="component" value="Chromosome"/>
</dbReference>
<dbReference type="PATRIC" id="fig|1348774.3.peg.341"/>
<dbReference type="STRING" id="1348774.AB433_01615"/>
<proteinExistence type="predicted"/>
<name>A0A0G3XEC6_9SPHN</name>